<dbReference type="EMBL" id="DACSDU010000002">
    <property type="protein sequence ID" value="HAT1584277.1"/>
    <property type="molecule type" value="Genomic_DNA"/>
</dbReference>
<organism evidence="2">
    <name type="scientific">Citrobacter farmeri</name>
    <dbReference type="NCBI Taxonomy" id="67824"/>
    <lineage>
        <taxon>Bacteria</taxon>
        <taxon>Pseudomonadati</taxon>
        <taxon>Pseudomonadota</taxon>
        <taxon>Gammaproteobacteria</taxon>
        <taxon>Enterobacterales</taxon>
        <taxon>Enterobacteriaceae</taxon>
        <taxon>Citrobacter</taxon>
    </lineage>
</organism>
<name>A0A8H9TU59_9ENTR</name>
<keyword evidence="1" id="KW-1133">Transmembrane helix</keyword>
<dbReference type="GeneID" id="92973762"/>
<gene>
    <name evidence="2" type="ORF">I8Y00_000576</name>
</gene>
<dbReference type="InterPro" id="IPR048126">
    <property type="entry name" value="Toxin_VasX"/>
</dbReference>
<accession>A0A8H9TU59</accession>
<feature type="transmembrane region" description="Helical" evidence="1">
    <location>
        <begin position="618"/>
        <end position="640"/>
    </location>
</feature>
<reference evidence="2" key="1">
    <citation type="journal article" date="2018" name="Genome Biol.">
        <title>SKESA: strategic k-mer extension for scrupulous assemblies.</title>
        <authorList>
            <person name="Souvorov A."/>
            <person name="Agarwala R."/>
            <person name="Lipman D.J."/>
        </authorList>
    </citation>
    <scope>NUCLEOTIDE SEQUENCE</scope>
    <source>
        <strain evidence="2">YDC697-2</strain>
    </source>
</reference>
<reference evidence="2" key="2">
    <citation type="submission" date="2020-11" db="EMBL/GenBank/DDBJ databases">
        <authorList>
            <consortium name="NCBI Pathogen Detection Project"/>
        </authorList>
    </citation>
    <scope>NUCLEOTIDE SEQUENCE</scope>
    <source>
        <strain evidence="2">YDC697-2</strain>
    </source>
</reference>
<dbReference type="OrthoDB" id="6178961at2"/>
<evidence type="ECO:0000313" key="2">
    <source>
        <dbReference type="EMBL" id="HAT1584277.1"/>
    </source>
</evidence>
<proteinExistence type="predicted"/>
<feature type="transmembrane region" description="Helical" evidence="1">
    <location>
        <begin position="565"/>
        <end position="583"/>
    </location>
</feature>
<keyword evidence="1" id="KW-0472">Membrane</keyword>
<sequence length="697" mass="76852">MDAWINSGKAEQVIAISALGTTVVEYSSKAAASKVKEWSPAPWKTAKPMEGLNLIQAADKLYSGKGAMILLQDPVAAAQDISLLLNYELQKKIYERGDYQQELALSSAITGLKTSLIRQFERDFLDRSENEERAAVYGPFGFNTPGPLPDNMYTHINDAKMKKVVAAKWADYEQYYDPVKVAEFQAKFKSILDAYNASVVTPREDMYLSCMKSQFFQGYFQHNFDTEELSSGIDYVQTLNYCVAGMQDKLGAAQYFKMQLSGKPSDVTNMMARALSLNQSKLAAKLEEGVQGSVDMLSLPWSSVADAVNTTITRMKDQSAGVMGIFFALMAGPLTSGLQETLESPTMFYVLLSMGAFSNKAIVTYDKTGSYKQFVGEVVGRLAKDSGLSGKVNADRLRTYVSKELRRLRIDGLPMEGSEMKKFLVMIDLDKVEELKALPPKARSAALSKLLRTVGDVEAEQFSNWQSAVQRGMNKAGQGMPFTLGVVSGILQTVAIWRTVDFKGKTLTADQNEAYVRFGIGVAAALSTGLGIVETGIKQFKLFSNPASRLSVLRSGKFLTWIGKVGPRLGAIAGVFTAFVDFYHSYDESQKGHTGLAWAFGFSAASGLWLAVSLLYALPVIGTVIATLILIGMAIVLAVFSQDNIQKWLEQCLWRRIPINKNEDLESQRKHLEYEARGRPIWPSREMNELKLALGEG</sequence>
<dbReference type="RefSeq" id="WP_042319928.1">
    <property type="nucleotide sequence ID" value="NZ_CABMNX010000001.1"/>
</dbReference>
<evidence type="ECO:0000256" key="1">
    <source>
        <dbReference type="SAM" id="Phobius"/>
    </source>
</evidence>
<dbReference type="AlphaFoldDB" id="A0A8H9TU59"/>
<keyword evidence="1" id="KW-0812">Transmembrane</keyword>
<dbReference type="Proteomes" id="UP000864563">
    <property type="component" value="Unassembled WGS sequence"/>
</dbReference>
<feature type="transmembrane region" description="Helical" evidence="1">
    <location>
        <begin position="595"/>
        <end position="612"/>
    </location>
</feature>
<dbReference type="KEGG" id="cfar:CI104_09735"/>
<comment type="caution">
    <text evidence="2">The sequence shown here is derived from an EMBL/GenBank/DDBJ whole genome shotgun (WGS) entry which is preliminary data.</text>
</comment>
<dbReference type="NCBIfam" id="NF041559">
    <property type="entry name" value="BTH_I2691_fam"/>
    <property type="match status" value="1"/>
</dbReference>
<protein>
    <recommendedName>
        <fullName evidence="3">Transmembrane protein</fullName>
    </recommendedName>
</protein>
<evidence type="ECO:0008006" key="3">
    <source>
        <dbReference type="Google" id="ProtNLM"/>
    </source>
</evidence>